<dbReference type="VEuPathDB" id="FungiDB:PYU1_G005457"/>
<dbReference type="OMA" id="RTNAPEM"/>
<dbReference type="EMBL" id="GL376633">
    <property type="status" value="NOT_ANNOTATED_CDS"/>
    <property type="molecule type" value="Genomic_DNA"/>
</dbReference>
<dbReference type="HOGENOM" id="CLU_1312332_0_0_1"/>
<reference evidence="1" key="3">
    <citation type="submission" date="2015-02" db="UniProtKB">
        <authorList>
            <consortium name="EnsemblProtists"/>
        </authorList>
    </citation>
    <scope>IDENTIFICATION</scope>
    <source>
        <strain evidence="1">DAOM BR144</strain>
    </source>
</reference>
<dbReference type="Proteomes" id="UP000019132">
    <property type="component" value="Unassembled WGS sequence"/>
</dbReference>
<proteinExistence type="predicted"/>
<organism evidence="1 2">
    <name type="scientific">Globisporangium ultimum (strain ATCC 200006 / CBS 805.95 / DAOM BR144)</name>
    <name type="common">Pythium ultimum</name>
    <dbReference type="NCBI Taxonomy" id="431595"/>
    <lineage>
        <taxon>Eukaryota</taxon>
        <taxon>Sar</taxon>
        <taxon>Stramenopiles</taxon>
        <taxon>Oomycota</taxon>
        <taxon>Peronosporomycetes</taxon>
        <taxon>Pythiales</taxon>
        <taxon>Pythiaceae</taxon>
        <taxon>Globisporangium</taxon>
    </lineage>
</organism>
<reference evidence="2" key="1">
    <citation type="journal article" date="2010" name="Genome Biol.">
        <title>Genome sequence of the necrotrophic plant pathogen Pythium ultimum reveals original pathogenicity mechanisms and effector repertoire.</title>
        <authorList>
            <person name="Levesque C.A."/>
            <person name="Brouwer H."/>
            <person name="Cano L."/>
            <person name="Hamilton J.P."/>
            <person name="Holt C."/>
            <person name="Huitema E."/>
            <person name="Raffaele S."/>
            <person name="Robideau G.P."/>
            <person name="Thines M."/>
            <person name="Win J."/>
            <person name="Zerillo M.M."/>
            <person name="Beakes G.W."/>
            <person name="Boore J.L."/>
            <person name="Busam D."/>
            <person name="Dumas B."/>
            <person name="Ferriera S."/>
            <person name="Fuerstenberg S.I."/>
            <person name="Gachon C.M."/>
            <person name="Gaulin E."/>
            <person name="Govers F."/>
            <person name="Grenville-Briggs L."/>
            <person name="Horner N."/>
            <person name="Hostetler J."/>
            <person name="Jiang R.H."/>
            <person name="Johnson J."/>
            <person name="Krajaejun T."/>
            <person name="Lin H."/>
            <person name="Meijer H.J."/>
            <person name="Moore B."/>
            <person name="Morris P."/>
            <person name="Phuntmart V."/>
            <person name="Puiu D."/>
            <person name="Shetty J."/>
            <person name="Stajich J.E."/>
            <person name="Tripathy S."/>
            <person name="Wawra S."/>
            <person name="van West P."/>
            <person name="Whitty B.R."/>
            <person name="Coutinho P.M."/>
            <person name="Henrissat B."/>
            <person name="Martin F."/>
            <person name="Thomas P.D."/>
            <person name="Tyler B.M."/>
            <person name="De Vries R.P."/>
            <person name="Kamoun S."/>
            <person name="Yandell M."/>
            <person name="Tisserat N."/>
            <person name="Buell C.R."/>
        </authorList>
    </citation>
    <scope>NUCLEOTIDE SEQUENCE</scope>
    <source>
        <strain evidence="2">DAOM:BR144</strain>
    </source>
</reference>
<dbReference type="AlphaFoldDB" id="K3WKH6"/>
<dbReference type="EnsemblProtists" id="PYU1_T005468">
    <property type="protein sequence ID" value="PYU1_T005468"/>
    <property type="gene ID" value="PYU1_G005457"/>
</dbReference>
<accession>K3WKH6</accession>
<evidence type="ECO:0000313" key="1">
    <source>
        <dbReference type="EnsemblProtists" id="PYU1_T005468"/>
    </source>
</evidence>
<dbReference type="InParanoid" id="K3WKH6"/>
<dbReference type="eggNOG" id="KOG0891">
    <property type="taxonomic scope" value="Eukaryota"/>
</dbReference>
<reference evidence="2" key="2">
    <citation type="submission" date="2010-04" db="EMBL/GenBank/DDBJ databases">
        <authorList>
            <person name="Buell R."/>
            <person name="Hamilton J."/>
            <person name="Hostetler J."/>
        </authorList>
    </citation>
    <scope>NUCLEOTIDE SEQUENCE [LARGE SCALE GENOMIC DNA]</scope>
    <source>
        <strain evidence="2">DAOM:BR144</strain>
    </source>
</reference>
<evidence type="ECO:0000313" key="2">
    <source>
        <dbReference type="Proteomes" id="UP000019132"/>
    </source>
</evidence>
<name>K3WKH6_GLOUD</name>
<keyword evidence="2" id="KW-1185">Reference proteome</keyword>
<sequence>MTEERVRERLKDLAAFLETPHAVESIDETLEHLQSAVTGAMVQSRAAAQQCTILLFQSMDPPSLLAFLDTSEAMTDDDMRKREITHARTKLYGSHPTVLKKQVVALVTRCQLIARVDKSNKGLAVEVIGHLANRFPSDVEPAYPQLVEWLEDSLDKQFRTNAPEMLFVKGLFFTLSRLLVFETDRYQKLIEKRQKIYSYD</sequence>
<protein>
    <submittedName>
        <fullName evidence="1">Uncharacterized protein</fullName>
    </submittedName>
</protein>
<dbReference type="STRING" id="431595.K3WKH6"/>